<sequence>MGNAPSQPGNESNEAADSVDAVTFTNSPYQKHPQQPYQQQQQHQQHQQQQNQQYRQHDSTHLQQPSYMTSSHQRHASSPGTFTHSSPPQGSIHPSTIPIASVPVDAAHRRFPSVREQYLNDSPAGSSPLDSDSSYPHVPASGHSLGDPSAHPPRSSHSPRGGLPGGGPRRRASSLVSGQAYGQYADTFNEQALVASAAQQDKLEQRLHTSDGRPSYRNSARVSRAFELEPLKSLDNAHDDSKDGNVPTIITWSQGGTNVYVTGTFNNWKQKVRLNKSTSDFSTILNLPPGTHRIKFIVDDEWKCSTELSAATDAEGNLVNFLEVDDEEQDELEGGYDTPINGSPVGSYTDQIPAYALSGDSTPSSTSGSDGLLPLTAISANDGHGSPRSQGSPTAKGSPSSVSSSSSKMFDSTSSISNEPPPGLPPHLEKVILNNVPSKEDNSVLPVPDHVVLNHLYACSVKEGVLSISVTARYRKKYITTVFIKPVVTDA</sequence>
<dbReference type="GO" id="GO:0007165">
    <property type="term" value="P:signal transduction"/>
    <property type="evidence" value="ECO:0007669"/>
    <property type="project" value="UniProtKB-ARBA"/>
</dbReference>
<feature type="compositionally biased region" description="Polar residues" evidence="4">
    <location>
        <begin position="1"/>
        <end position="15"/>
    </location>
</feature>
<evidence type="ECO:0000259" key="5">
    <source>
        <dbReference type="SMART" id="SM01010"/>
    </source>
</evidence>
<comment type="similarity">
    <text evidence="2">Belongs to the 5'-AMP-activated protein kinase beta subunit family.</text>
</comment>
<dbReference type="Gene3D" id="6.20.250.60">
    <property type="match status" value="1"/>
</dbReference>
<dbReference type="SUPFAM" id="SSF160219">
    <property type="entry name" value="AMPKBI-like"/>
    <property type="match status" value="1"/>
</dbReference>
<dbReference type="AlphaFoldDB" id="A0A9P6EZ31"/>
<feature type="compositionally biased region" description="Polar residues" evidence="4">
    <location>
        <begin position="340"/>
        <end position="350"/>
    </location>
</feature>
<gene>
    <name evidence="6" type="ORF">EC957_006379</name>
</gene>
<dbReference type="Proteomes" id="UP000723463">
    <property type="component" value="Unassembled WGS sequence"/>
</dbReference>
<evidence type="ECO:0000256" key="2">
    <source>
        <dbReference type="ARBA" id="ARBA00010926"/>
    </source>
</evidence>
<feature type="region of interest" description="Disordered" evidence="4">
    <location>
        <begin position="326"/>
        <end position="428"/>
    </location>
</feature>
<feature type="compositionally biased region" description="Low complexity" evidence="4">
    <location>
        <begin position="148"/>
        <end position="161"/>
    </location>
</feature>
<dbReference type="InterPro" id="IPR050827">
    <property type="entry name" value="CRP1_MDG1_kinase"/>
</dbReference>
<dbReference type="PANTHER" id="PTHR10343:SF84">
    <property type="entry name" value="5'-AMP-ACTIVATED PROTEIN KINASE SUBUNIT BETA-1"/>
    <property type="match status" value="1"/>
</dbReference>
<dbReference type="SUPFAM" id="SSF81296">
    <property type="entry name" value="E set domains"/>
    <property type="match status" value="1"/>
</dbReference>
<evidence type="ECO:0000313" key="7">
    <source>
        <dbReference type="Proteomes" id="UP000723463"/>
    </source>
</evidence>
<comment type="caution">
    <text evidence="6">The sequence shown here is derived from an EMBL/GenBank/DDBJ whole genome shotgun (WGS) entry which is preliminary data.</text>
</comment>
<evidence type="ECO:0000313" key="6">
    <source>
        <dbReference type="EMBL" id="KAF9538642.1"/>
    </source>
</evidence>
<organism evidence="6 7">
    <name type="scientific">Mortierella hygrophila</name>
    <dbReference type="NCBI Taxonomy" id="979708"/>
    <lineage>
        <taxon>Eukaryota</taxon>
        <taxon>Fungi</taxon>
        <taxon>Fungi incertae sedis</taxon>
        <taxon>Mucoromycota</taxon>
        <taxon>Mortierellomycotina</taxon>
        <taxon>Mortierellomycetes</taxon>
        <taxon>Mortierellales</taxon>
        <taxon>Mortierellaceae</taxon>
        <taxon>Mortierella</taxon>
    </lineage>
</organism>
<feature type="domain" description="Association with the SNF1 complex (ASC)" evidence="5">
    <location>
        <begin position="341"/>
        <end position="487"/>
    </location>
</feature>
<dbReference type="CDD" id="cd02859">
    <property type="entry name" value="E_set_AMPKbeta_like_N"/>
    <property type="match status" value="1"/>
</dbReference>
<dbReference type="FunFam" id="2.60.40.10:FF:000562">
    <property type="entry name" value="Snf1 kinase complex beta-subunit Gal83"/>
    <property type="match status" value="1"/>
</dbReference>
<dbReference type="InterPro" id="IPR032640">
    <property type="entry name" value="AMPK1_CBM"/>
</dbReference>
<dbReference type="EMBL" id="JAAAXW010000293">
    <property type="protein sequence ID" value="KAF9538642.1"/>
    <property type="molecule type" value="Genomic_DNA"/>
</dbReference>
<evidence type="ECO:0000256" key="3">
    <source>
        <dbReference type="ARBA" id="ARBA00022490"/>
    </source>
</evidence>
<accession>A0A9P6EZ31</accession>
<feature type="compositionally biased region" description="Low complexity" evidence="4">
    <location>
        <begin position="28"/>
        <end position="54"/>
    </location>
</feature>
<dbReference type="Pfam" id="PF04739">
    <property type="entry name" value="AMPKBI"/>
    <property type="match status" value="1"/>
</dbReference>
<dbReference type="SMART" id="SM01010">
    <property type="entry name" value="AMPKBI"/>
    <property type="match status" value="1"/>
</dbReference>
<dbReference type="Pfam" id="PF16561">
    <property type="entry name" value="AMPK1_CBM"/>
    <property type="match status" value="1"/>
</dbReference>
<reference evidence="6" key="1">
    <citation type="journal article" date="2020" name="Fungal Divers.">
        <title>Resolving the Mortierellaceae phylogeny through synthesis of multi-gene phylogenetics and phylogenomics.</title>
        <authorList>
            <person name="Vandepol N."/>
            <person name="Liber J."/>
            <person name="Desiro A."/>
            <person name="Na H."/>
            <person name="Kennedy M."/>
            <person name="Barry K."/>
            <person name="Grigoriev I.V."/>
            <person name="Miller A.N."/>
            <person name="O'Donnell K."/>
            <person name="Stajich J.E."/>
            <person name="Bonito G."/>
        </authorList>
    </citation>
    <scope>NUCLEOTIDE SEQUENCE</scope>
    <source>
        <strain evidence="6">NRRL 2591</strain>
    </source>
</reference>
<dbReference type="GO" id="GO:0005737">
    <property type="term" value="C:cytoplasm"/>
    <property type="evidence" value="ECO:0007669"/>
    <property type="project" value="UniProtKB-SubCell"/>
</dbReference>
<protein>
    <recommendedName>
        <fullName evidence="5">Association with the SNF1 complex (ASC) domain-containing protein</fullName>
    </recommendedName>
</protein>
<feature type="region of interest" description="Disordered" evidence="4">
    <location>
        <begin position="1"/>
        <end position="176"/>
    </location>
</feature>
<dbReference type="GO" id="GO:0019901">
    <property type="term" value="F:protein kinase binding"/>
    <property type="evidence" value="ECO:0007669"/>
    <property type="project" value="TreeGrafter"/>
</dbReference>
<feature type="compositionally biased region" description="Low complexity" evidence="4">
    <location>
        <begin position="398"/>
        <end position="417"/>
    </location>
</feature>
<dbReference type="InterPro" id="IPR013783">
    <property type="entry name" value="Ig-like_fold"/>
</dbReference>
<proteinExistence type="inferred from homology"/>
<dbReference type="InterPro" id="IPR006828">
    <property type="entry name" value="ASC_dom"/>
</dbReference>
<feature type="compositionally biased region" description="Polar residues" evidence="4">
    <location>
        <begin position="387"/>
        <end position="397"/>
    </location>
</feature>
<dbReference type="InterPro" id="IPR037256">
    <property type="entry name" value="ASC_dom_sf"/>
</dbReference>
<feature type="compositionally biased region" description="Polar residues" evidence="4">
    <location>
        <begin position="61"/>
        <end position="94"/>
    </location>
</feature>
<dbReference type="GO" id="GO:0005634">
    <property type="term" value="C:nucleus"/>
    <property type="evidence" value="ECO:0007669"/>
    <property type="project" value="TreeGrafter"/>
</dbReference>
<evidence type="ECO:0000256" key="4">
    <source>
        <dbReference type="SAM" id="MobiDB-lite"/>
    </source>
</evidence>
<comment type="subcellular location">
    <subcellularLocation>
        <location evidence="1">Cytoplasm</location>
    </subcellularLocation>
</comment>
<dbReference type="InterPro" id="IPR014756">
    <property type="entry name" value="Ig_E-set"/>
</dbReference>
<name>A0A9P6EZ31_9FUNG</name>
<dbReference type="GO" id="GO:0031588">
    <property type="term" value="C:nucleotide-activated protein kinase complex"/>
    <property type="evidence" value="ECO:0007669"/>
    <property type="project" value="TreeGrafter"/>
</dbReference>
<keyword evidence="7" id="KW-1185">Reference proteome</keyword>
<dbReference type="Gene3D" id="2.60.40.10">
    <property type="entry name" value="Immunoglobulins"/>
    <property type="match status" value="1"/>
</dbReference>
<keyword evidence="3" id="KW-0963">Cytoplasm</keyword>
<feature type="compositionally biased region" description="Polar residues" evidence="4">
    <location>
        <begin position="119"/>
        <end position="134"/>
    </location>
</feature>
<dbReference type="PANTHER" id="PTHR10343">
    <property type="entry name" value="5'-AMP-ACTIVATED PROTEIN KINASE , BETA SUBUNIT"/>
    <property type="match status" value="1"/>
</dbReference>
<feature type="compositionally biased region" description="Low complexity" evidence="4">
    <location>
        <begin position="357"/>
        <end position="376"/>
    </location>
</feature>
<evidence type="ECO:0000256" key="1">
    <source>
        <dbReference type="ARBA" id="ARBA00004496"/>
    </source>
</evidence>